<dbReference type="EMBL" id="JACHMQ010000001">
    <property type="protein sequence ID" value="MBB6394568.1"/>
    <property type="molecule type" value="Genomic_DNA"/>
</dbReference>
<name>A0A7X0FVP4_9ACTN</name>
<protein>
    <submittedName>
        <fullName evidence="2">Uncharacterized protein</fullName>
    </submittedName>
</protein>
<keyword evidence="1" id="KW-0472">Membrane</keyword>
<keyword evidence="3" id="KW-1185">Reference proteome</keyword>
<organism evidence="2 3">
    <name type="scientific">Actinomadura coerulea</name>
    <dbReference type="NCBI Taxonomy" id="46159"/>
    <lineage>
        <taxon>Bacteria</taxon>
        <taxon>Bacillati</taxon>
        <taxon>Actinomycetota</taxon>
        <taxon>Actinomycetes</taxon>
        <taxon>Streptosporangiales</taxon>
        <taxon>Thermomonosporaceae</taxon>
        <taxon>Actinomadura</taxon>
    </lineage>
</organism>
<gene>
    <name evidence="2" type="ORF">BKA00_001482</name>
</gene>
<keyword evidence="1" id="KW-0812">Transmembrane</keyword>
<evidence type="ECO:0000313" key="3">
    <source>
        <dbReference type="Proteomes" id="UP000546324"/>
    </source>
</evidence>
<sequence>MPGSTPIGVLVILVAVAVFVLAGLFYLGDKRNGPPNGSDRGR</sequence>
<proteinExistence type="predicted"/>
<dbReference type="RefSeq" id="WP_268248239.1">
    <property type="nucleotide sequence ID" value="NZ_JACHMQ010000001.1"/>
</dbReference>
<evidence type="ECO:0000313" key="2">
    <source>
        <dbReference type="EMBL" id="MBB6394568.1"/>
    </source>
</evidence>
<comment type="caution">
    <text evidence="2">The sequence shown here is derived from an EMBL/GenBank/DDBJ whole genome shotgun (WGS) entry which is preliminary data.</text>
</comment>
<keyword evidence="1" id="KW-1133">Transmembrane helix</keyword>
<reference evidence="2 3" key="1">
    <citation type="submission" date="2020-08" db="EMBL/GenBank/DDBJ databases">
        <title>Sequencing the genomes of 1000 actinobacteria strains.</title>
        <authorList>
            <person name="Klenk H.-P."/>
        </authorList>
    </citation>
    <scope>NUCLEOTIDE SEQUENCE [LARGE SCALE GENOMIC DNA]</scope>
    <source>
        <strain evidence="2 3">DSM 43675</strain>
    </source>
</reference>
<evidence type="ECO:0000256" key="1">
    <source>
        <dbReference type="SAM" id="Phobius"/>
    </source>
</evidence>
<dbReference type="AlphaFoldDB" id="A0A7X0FVP4"/>
<dbReference type="Proteomes" id="UP000546324">
    <property type="component" value="Unassembled WGS sequence"/>
</dbReference>
<feature type="transmembrane region" description="Helical" evidence="1">
    <location>
        <begin position="6"/>
        <end position="27"/>
    </location>
</feature>
<accession>A0A7X0FVP4</accession>